<feature type="compositionally biased region" description="Acidic residues" evidence="1">
    <location>
        <begin position="435"/>
        <end position="445"/>
    </location>
</feature>
<proteinExistence type="predicted"/>
<dbReference type="Proteomes" id="UP000310158">
    <property type="component" value="Unassembled WGS sequence"/>
</dbReference>
<dbReference type="OrthoDB" id="3012326at2759"/>
<evidence type="ECO:0000256" key="1">
    <source>
        <dbReference type="SAM" id="MobiDB-lite"/>
    </source>
</evidence>
<keyword evidence="2" id="KW-1133">Transmembrane helix</keyword>
<gene>
    <name evidence="3" type="ORF">EW146_g8268</name>
</gene>
<dbReference type="AlphaFoldDB" id="A0A4S4LGB1"/>
<feature type="transmembrane region" description="Helical" evidence="2">
    <location>
        <begin position="96"/>
        <end position="117"/>
    </location>
</feature>
<accession>A0A4S4LGB1</accession>
<dbReference type="EMBL" id="SGPL01000551">
    <property type="protein sequence ID" value="THH10767.1"/>
    <property type="molecule type" value="Genomic_DNA"/>
</dbReference>
<keyword evidence="4" id="KW-1185">Reference proteome</keyword>
<feature type="region of interest" description="Disordered" evidence="1">
    <location>
        <begin position="422"/>
        <end position="445"/>
    </location>
</feature>
<keyword evidence="2" id="KW-0812">Transmembrane</keyword>
<sequence>MTRQSHSTPPEGTTFKDLCMSQADYAIANSPLASPSPARGENLSMLKIVARSDDVKKVFKEVNGSNGQDWIELSFNRHDSVLSIMRNLEQIIKVPMAYWALVCGSVFYSLTQIVMGLEHFRKTEAIKFTLLLLWDVEESTFANLKTHTWMHAPPSNLLAKLPSDPREQAERWNQDMVDVEKGDEMDAYISILRDAVKDAVSEETELHEREWEKIADGASVLSSSVEDDGDYPIRDADVMARMHSVNSPQSVDVHFFYHHRTCWSPVELWYCLGYRINSIPVECEPSIGESRHVRRAHQTDGWRPMGWFFLDDRRAEHSACPITRTDLQHIHDSLFGPAEAGKLGKRVSLRTTARLLLASVGITFEIALNQEHAKNRTDGYLERYGDPLIYVCLEEVKDEKPGISPAHLRKICGIDPLADDDMSDLMKEQRTAPVDESDEDLDSDDDEYVRVIRLT</sequence>
<protein>
    <submittedName>
        <fullName evidence="3">Uncharacterized protein</fullName>
    </submittedName>
</protein>
<evidence type="ECO:0000313" key="4">
    <source>
        <dbReference type="Proteomes" id="UP000310158"/>
    </source>
</evidence>
<name>A0A4S4LGB1_9AGAM</name>
<evidence type="ECO:0000313" key="3">
    <source>
        <dbReference type="EMBL" id="THH10767.1"/>
    </source>
</evidence>
<keyword evidence="2" id="KW-0472">Membrane</keyword>
<comment type="caution">
    <text evidence="3">The sequence shown here is derived from an EMBL/GenBank/DDBJ whole genome shotgun (WGS) entry which is preliminary data.</text>
</comment>
<reference evidence="3 4" key="1">
    <citation type="submission" date="2019-02" db="EMBL/GenBank/DDBJ databases">
        <title>Genome sequencing of the rare red list fungi Bondarzewia mesenterica.</title>
        <authorList>
            <person name="Buettner E."/>
            <person name="Kellner H."/>
        </authorList>
    </citation>
    <scope>NUCLEOTIDE SEQUENCE [LARGE SCALE GENOMIC DNA]</scope>
    <source>
        <strain evidence="3 4">DSM 108281</strain>
    </source>
</reference>
<evidence type="ECO:0000256" key="2">
    <source>
        <dbReference type="SAM" id="Phobius"/>
    </source>
</evidence>
<organism evidence="3 4">
    <name type="scientific">Bondarzewia mesenterica</name>
    <dbReference type="NCBI Taxonomy" id="1095465"/>
    <lineage>
        <taxon>Eukaryota</taxon>
        <taxon>Fungi</taxon>
        <taxon>Dikarya</taxon>
        <taxon>Basidiomycota</taxon>
        <taxon>Agaricomycotina</taxon>
        <taxon>Agaricomycetes</taxon>
        <taxon>Russulales</taxon>
        <taxon>Bondarzewiaceae</taxon>
        <taxon>Bondarzewia</taxon>
    </lineage>
</organism>